<organism evidence="2 3">
    <name type="scientific">Sinanodonta woodiana</name>
    <name type="common">Chinese pond mussel</name>
    <name type="synonym">Anodonta woodiana</name>
    <dbReference type="NCBI Taxonomy" id="1069815"/>
    <lineage>
        <taxon>Eukaryota</taxon>
        <taxon>Metazoa</taxon>
        <taxon>Spiralia</taxon>
        <taxon>Lophotrochozoa</taxon>
        <taxon>Mollusca</taxon>
        <taxon>Bivalvia</taxon>
        <taxon>Autobranchia</taxon>
        <taxon>Heteroconchia</taxon>
        <taxon>Palaeoheterodonta</taxon>
        <taxon>Unionida</taxon>
        <taxon>Unionoidea</taxon>
        <taxon>Unionidae</taxon>
        <taxon>Unioninae</taxon>
        <taxon>Sinanodonta</taxon>
    </lineage>
</organism>
<dbReference type="EMBL" id="JBJQND010000001">
    <property type="protein sequence ID" value="KAL3889854.1"/>
    <property type="molecule type" value="Genomic_DNA"/>
</dbReference>
<sequence length="246" mass="27753">MDQLKGHSNPKVVLHVKHKDDVAENRSGSLGSRGRNNSAMDKSGSFSPKLKSVVWKSTISLSENAGSLRPILSGEEIRLRSSTFGNRQDVLKSKATTSNAEEWPCSFENVTYSTQSPMPVRKAPHGPENLQSDYEHVRAKHMTRSLSADRAMESPGTPPPRSNGCPVTTVRALREELNNRRPKSFIQLKTSSTTTSEDRLRRTITGQVDINERQNEERIHVGKDLEKCRYLRERNLKELSVEDIFR</sequence>
<evidence type="ECO:0000313" key="3">
    <source>
        <dbReference type="Proteomes" id="UP001634394"/>
    </source>
</evidence>
<evidence type="ECO:0000313" key="2">
    <source>
        <dbReference type="EMBL" id="KAL3889854.1"/>
    </source>
</evidence>
<dbReference type="AlphaFoldDB" id="A0ABD3XUG4"/>
<keyword evidence="3" id="KW-1185">Reference proteome</keyword>
<evidence type="ECO:0000256" key="1">
    <source>
        <dbReference type="SAM" id="MobiDB-lite"/>
    </source>
</evidence>
<proteinExistence type="predicted"/>
<dbReference type="Proteomes" id="UP001634394">
    <property type="component" value="Unassembled WGS sequence"/>
</dbReference>
<accession>A0ABD3XUG4</accession>
<feature type="region of interest" description="Disordered" evidence="1">
    <location>
        <begin position="1"/>
        <end position="47"/>
    </location>
</feature>
<name>A0ABD3XUG4_SINWO</name>
<feature type="compositionally biased region" description="Low complexity" evidence="1">
    <location>
        <begin position="25"/>
        <end position="38"/>
    </location>
</feature>
<comment type="caution">
    <text evidence="2">The sequence shown here is derived from an EMBL/GenBank/DDBJ whole genome shotgun (WGS) entry which is preliminary data.</text>
</comment>
<protein>
    <submittedName>
        <fullName evidence="2">Uncharacterized protein</fullName>
    </submittedName>
</protein>
<gene>
    <name evidence="2" type="ORF">ACJMK2_002181</name>
</gene>
<reference evidence="2 3" key="1">
    <citation type="submission" date="2024-11" db="EMBL/GenBank/DDBJ databases">
        <title>Chromosome-level genome assembly of the freshwater bivalve Anodonta woodiana.</title>
        <authorList>
            <person name="Chen X."/>
        </authorList>
    </citation>
    <scope>NUCLEOTIDE SEQUENCE [LARGE SCALE GENOMIC DNA]</scope>
    <source>
        <strain evidence="2">MN2024</strain>
        <tissue evidence="2">Gills</tissue>
    </source>
</reference>